<dbReference type="Proteomes" id="UP000475117">
    <property type="component" value="Chromosome"/>
</dbReference>
<gene>
    <name evidence="3" type="ORF">G3M56_013765</name>
</gene>
<proteinExistence type="predicted"/>
<accession>A0A6B3L8B9</accession>
<organism evidence="3 4">
    <name type="scientific">Sulfuriroseicoccus oceanibius</name>
    <dbReference type="NCBI Taxonomy" id="2707525"/>
    <lineage>
        <taxon>Bacteria</taxon>
        <taxon>Pseudomonadati</taxon>
        <taxon>Verrucomicrobiota</taxon>
        <taxon>Verrucomicrobiia</taxon>
        <taxon>Verrucomicrobiales</taxon>
        <taxon>Verrucomicrobiaceae</taxon>
        <taxon>Sulfuriroseicoccus</taxon>
    </lineage>
</organism>
<evidence type="ECO:0008006" key="5">
    <source>
        <dbReference type="Google" id="ProtNLM"/>
    </source>
</evidence>
<protein>
    <recommendedName>
        <fullName evidence="5">DUF4412 domain-containing protein</fullName>
    </recommendedName>
</protein>
<feature type="region of interest" description="Disordered" evidence="1">
    <location>
        <begin position="271"/>
        <end position="291"/>
    </location>
</feature>
<feature type="compositionally biased region" description="Polar residues" evidence="1">
    <location>
        <begin position="271"/>
        <end position="280"/>
    </location>
</feature>
<name>A0A6B3L8B9_9BACT</name>
<keyword evidence="4" id="KW-1185">Reference proteome</keyword>
<dbReference type="AlphaFoldDB" id="A0A6B3L8B9"/>
<keyword evidence="2" id="KW-0732">Signal</keyword>
<evidence type="ECO:0000313" key="4">
    <source>
        <dbReference type="Proteomes" id="UP000475117"/>
    </source>
</evidence>
<feature type="signal peptide" evidence="2">
    <location>
        <begin position="1"/>
        <end position="23"/>
    </location>
</feature>
<dbReference type="EMBL" id="CP066776">
    <property type="protein sequence ID" value="QQL44914.1"/>
    <property type="molecule type" value="Genomic_DNA"/>
</dbReference>
<feature type="chain" id="PRO_5043972010" description="DUF4412 domain-containing protein" evidence="2">
    <location>
        <begin position="24"/>
        <end position="291"/>
    </location>
</feature>
<evidence type="ECO:0000313" key="3">
    <source>
        <dbReference type="EMBL" id="QQL44914.1"/>
    </source>
</evidence>
<evidence type="ECO:0000256" key="2">
    <source>
        <dbReference type="SAM" id="SignalP"/>
    </source>
</evidence>
<dbReference type="KEGG" id="soa:G3M56_013765"/>
<sequence length="291" mass="32423">MKNLLKKTALTALLLSTLSGAQAAESYPLHQLDYTLPTGTVVTTEYTGHCDEMKIRFQNGNQARTGAGSLHQHSETIDRTLGPSEREIEVTENQTNRALTINGIPMPSRPEIDPLRGVKMLAVKVGNRWQLKFQPNAEPTSEQKTKLKQKEASMNAKRWHYSLVPRHVGETWQGDMDMLKSISGLDRDIKGEMTITFSKLTEYHGQKCAVLDFTFQVTGKNDEGATMVLKGQGSSTRSLIHFIDLKRDSKVTSTMTRTEGARSLTMDMPTSLSTRTTITRPNEPENGESPQ</sequence>
<reference evidence="3 4" key="1">
    <citation type="submission" date="2020-12" db="EMBL/GenBank/DDBJ databases">
        <title>Sulforoseuscoccus oceanibium gen. nov., sp. nov., a representative of the phylum Verrucomicrobia with special cytoplasmic membrane, and proposal of Sulforoseuscoccusaceae fam. nov.</title>
        <authorList>
            <person name="Xi F."/>
        </authorList>
    </citation>
    <scope>NUCLEOTIDE SEQUENCE [LARGE SCALE GENOMIC DNA]</scope>
    <source>
        <strain evidence="3 4">T37</strain>
    </source>
</reference>
<dbReference type="RefSeq" id="WP_164365345.1">
    <property type="nucleotide sequence ID" value="NZ_CP066776.1"/>
</dbReference>
<evidence type="ECO:0000256" key="1">
    <source>
        <dbReference type="SAM" id="MobiDB-lite"/>
    </source>
</evidence>